<dbReference type="Gene3D" id="3.40.630.10">
    <property type="entry name" value="Zn peptidases"/>
    <property type="match status" value="2"/>
</dbReference>
<dbReference type="PANTHER" id="PTHR11014:SF63">
    <property type="entry name" value="METALLOPEPTIDASE, PUTATIVE (AFU_ORTHOLOGUE AFUA_6G09600)-RELATED"/>
    <property type="match status" value="1"/>
</dbReference>
<evidence type="ECO:0000313" key="2">
    <source>
        <dbReference type="EMBL" id="MFC5885982.1"/>
    </source>
</evidence>
<evidence type="ECO:0000256" key="1">
    <source>
        <dbReference type="SAM" id="SignalP"/>
    </source>
</evidence>
<name>A0ABW1EVM5_9ACTN</name>
<dbReference type="Pfam" id="PF01546">
    <property type="entry name" value="Peptidase_M20"/>
    <property type="match status" value="1"/>
</dbReference>
<comment type="caution">
    <text evidence="2">The sequence shown here is derived from an EMBL/GenBank/DDBJ whole genome shotgun (WGS) entry which is preliminary data.</text>
</comment>
<dbReference type="NCBIfam" id="TIGR01891">
    <property type="entry name" value="amidohydrolases"/>
    <property type="match status" value="1"/>
</dbReference>
<dbReference type="PROSITE" id="PS51318">
    <property type="entry name" value="TAT"/>
    <property type="match status" value="1"/>
</dbReference>
<accession>A0ABW1EVM5</accession>
<feature type="signal peptide" evidence="1">
    <location>
        <begin position="1"/>
        <end position="34"/>
    </location>
</feature>
<dbReference type="InterPro" id="IPR006311">
    <property type="entry name" value="TAT_signal"/>
</dbReference>
<protein>
    <submittedName>
        <fullName evidence="2">M20 family metallopeptidase</fullName>
    </submittedName>
</protein>
<dbReference type="RefSeq" id="WP_313765366.1">
    <property type="nucleotide sequence ID" value="NZ_BAAAVH010000002.1"/>
</dbReference>
<dbReference type="Proteomes" id="UP001596067">
    <property type="component" value="Unassembled WGS sequence"/>
</dbReference>
<gene>
    <name evidence="2" type="ORF">ACFP0N_13490</name>
</gene>
<reference evidence="3" key="1">
    <citation type="journal article" date="2019" name="Int. J. Syst. Evol. Microbiol.">
        <title>The Global Catalogue of Microorganisms (GCM) 10K type strain sequencing project: providing services to taxonomists for standard genome sequencing and annotation.</title>
        <authorList>
            <consortium name="The Broad Institute Genomics Platform"/>
            <consortium name="The Broad Institute Genome Sequencing Center for Infectious Disease"/>
            <person name="Wu L."/>
            <person name="Ma J."/>
        </authorList>
    </citation>
    <scope>NUCLEOTIDE SEQUENCE [LARGE SCALE GENOMIC DNA]</scope>
    <source>
        <strain evidence="3">CGMCC 4.1469</strain>
    </source>
</reference>
<keyword evidence="1" id="KW-0732">Signal</keyword>
<dbReference type="SUPFAM" id="SSF53187">
    <property type="entry name" value="Zn-dependent exopeptidases"/>
    <property type="match status" value="1"/>
</dbReference>
<proteinExistence type="predicted"/>
<dbReference type="EMBL" id="JBHSOD010000013">
    <property type="protein sequence ID" value="MFC5885982.1"/>
    <property type="molecule type" value="Genomic_DNA"/>
</dbReference>
<dbReference type="PANTHER" id="PTHR11014">
    <property type="entry name" value="PEPTIDASE M20 FAMILY MEMBER"/>
    <property type="match status" value="1"/>
</dbReference>
<sequence>MTRSNRPALSRRALLGGTAAAGVGAVLASGTATAAADSAHRRNPIDQAAVDAVAARLDGDLLALRRQLHANPETAGQETHTAAAVAQRLRAAGLEVTTGVGATVDKDGKPVPGTGVVAVLRGARPGRTVAYRADMDAVPGDGIMPRQPDRPAAHACGHDIHTTVGVGVAQVLAQLRHRLSGTVAFFFQPGEESLRGAEAMIGERVLERTGAEEIHALHCGPYPVGQFAVTPGTGLPGQDQALIALTGPDAVGAAARLAAGITALGTVALPQTPADLERMVADVQTPDGPLARFLVTQARAADTPDAEGRVTVAVKFRCWPEERTPEIREEIRRLAQPYAGAVAFPKPPFPALVCPEEETDALARHLRRVLGPGGVTVNHTAYPFNGEDYALFLQRIPGTYTFLGVRTPGSGIETSYPHYETFVPDERAIGVGVRAMAGWLATRAHC</sequence>
<feature type="chain" id="PRO_5045378358" evidence="1">
    <location>
        <begin position="35"/>
        <end position="446"/>
    </location>
</feature>
<dbReference type="InterPro" id="IPR017439">
    <property type="entry name" value="Amidohydrolase"/>
</dbReference>
<dbReference type="InterPro" id="IPR002933">
    <property type="entry name" value="Peptidase_M20"/>
</dbReference>
<organism evidence="2 3">
    <name type="scientific">Kitasatospora aburaviensis</name>
    <dbReference type="NCBI Taxonomy" id="67265"/>
    <lineage>
        <taxon>Bacteria</taxon>
        <taxon>Bacillati</taxon>
        <taxon>Actinomycetota</taxon>
        <taxon>Actinomycetes</taxon>
        <taxon>Kitasatosporales</taxon>
        <taxon>Streptomycetaceae</taxon>
        <taxon>Kitasatospora</taxon>
    </lineage>
</organism>
<evidence type="ECO:0000313" key="3">
    <source>
        <dbReference type="Proteomes" id="UP001596067"/>
    </source>
</evidence>
<keyword evidence="3" id="KW-1185">Reference proteome</keyword>